<dbReference type="RefSeq" id="WP_166076829.1">
    <property type="nucleotide sequence ID" value="NZ_JAAJBT010000003.1"/>
</dbReference>
<dbReference type="InterPro" id="IPR045950">
    <property type="entry name" value="DUF6370"/>
</dbReference>
<sequence>MQKLFTILAFLFFCTTFAQENKKENKKIVEVSCGQCKFAMTDKKGCDLAVRINGKSYFVEGTSIDDHGDAHADDGFCSAIRKAEVVGEIKDNKFVVTYFKLLPTPTK</sequence>
<evidence type="ECO:0000313" key="3">
    <source>
        <dbReference type="Proteomes" id="UP000800984"/>
    </source>
</evidence>
<feature type="signal peptide" evidence="1">
    <location>
        <begin position="1"/>
        <end position="18"/>
    </location>
</feature>
<protein>
    <recommendedName>
        <fullName evidence="4">Glutaminyl-tRNA synthetase</fullName>
    </recommendedName>
</protein>
<keyword evidence="3" id="KW-1185">Reference proteome</keyword>
<comment type="caution">
    <text evidence="2">The sequence shown here is derived from an EMBL/GenBank/DDBJ whole genome shotgun (WGS) entry which is preliminary data.</text>
</comment>
<dbReference type="EMBL" id="JAAJBT010000003">
    <property type="protein sequence ID" value="NHM01739.1"/>
    <property type="molecule type" value="Genomic_DNA"/>
</dbReference>
<organism evidence="2 3">
    <name type="scientific">Flavobacterium difficile</name>
    <dbReference type="NCBI Taxonomy" id="2709659"/>
    <lineage>
        <taxon>Bacteria</taxon>
        <taxon>Pseudomonadati</taxon>
        <taxon>Bacteroidota</taxon>
        <taxon>Flavobacteriia</taxon>
        <taxon>Flavobacteriales</taxon>
        <taxon>Flavobacteriaceae</taxon>
        <taxon>Flavobacterium</taxon>
    </lineage>
</organism>
<dbReference type="Pfam" id="PF19897">
    <property type="entry name" value="DUF6370"/>
    <property type="match status" value="1"/>
</dbReference>
<proteinExistence type="predicted"/>
<evidence type="ECO:0000313" key="2">
    <source>
        <dbReference type="EMBL" id="NHM01739.1"/>
    </source>
</evidence>
<accession>A0ABX0I7D5</accession>
<gene>
    <name evidence="2" type="ORF">G4D72_06405</name>
</gene>
<feature type="chain" id="PRO_5045066907" description="Glutaminyl-tRNA synthetase" evidence="1">
    <location>
        <begin position="19"/>
        <end position="107"/>
    </location>
</feature>
<keyword evidence="1" id="KW-0732">Signal</keyword>
<dbReference type="Proteomes" id="UP000800984">
    <property type="component" value="Unassembled WGS sequence"/>
</dbReference>
<name>A0ABX0I7D5_9FLAO</name>
<reference evidence="2 3" key="1">
    <citation type="submission" date="2020-02" db="EMBL/GenBank/DDBJ databases">
        <authorList>
            <person name="Chen W.-M."/>
        </authorList>
    </citation>
    <scope>NUCLEOTIDE SEQUENCE [LARGE SCALE GENOMIC DNA]</scope>
    <source>
        <strain evidence="2 3">KDG-16</strain>
    </source>
</reference>
<evidence type="ECO:0008006" key="4">
    <source>
        <dbReference type="Google" id="ProtNLM"/>
    </source>
</evidence>
<evidence type="ECO:0000256" key="1">
    <source>
        <dbReference type="SAM" id="SignalP"/>
    </source>
</evidence>